<dbReference type="GO" id="GO:0020037">
    <property type="term" value="F:heme binding"/>
    <property type="evidence" value="ECO:0007669"/>
    <property type="project" value="InterPro"/>
</dbReference>
<keyword evidence="4" id="KW-0249">Electron transport</keyword>
<dbReference type="Proteomes" id="UP000197528">
    <property type="component" value="Unassembled WGS sequence"/>
</dbReference>
<dbReference type="InterPro" id="IPR002324">
    <property type="entry name" value="Cyt_c_ID"/>
</dbReference>
<proteinExistence type="predicted"/>
<keyword evidence="5 6" id="KW-0408">Iron</keyword>
<comment type="PTM">
    <text evidence="6">Binds 1 heme c group covalently per subunit.</text>
</comment>
<accession>A0A254PUK7</accession>
<dbReference type="InterPro" id="IPR036909">
    <property type="entry name" value="Cyt_c-like_dom_sf"/>
</dbReference>
<dbReference type="PROSITE" id="PS51007">
    <property type="entry name" value="CYTC"/>
    <property type="match status" value="1"/>
</dbReference>
<reference evidence="8 9" key="1">
    <citation type="submission" date="2017-05" db="EMBL/GenBank/DDBJ databases">
        <title>Genome of Polynucleobacter sp. MWH-Feld-100.</title>
        <authorList>
            <person name="Hahn M.W."/>
        </authorList>
    </citation>
    <scope>NUCLEOTIDE SEQUENCE [LARGE SCALE GENOMIC DNA]</scope>
    <source>
        <strain evidence="8 9">MWH-Feld-100</strain>
    </source>
</reference>
<dbReference type="OrthoDB" id="9814063at2"/>
<dbReference type="AlphaFoldDB" id="A0A254PUK7"/>
<dbReference type="Gene3D" id="1.10.760.10">
    <property type="entry name" value="Cytochrome c-like domain"/>
    <property type="match status" value="1"/>
</dbReference>
<dbReference type="Pfam" id="PF00034">
    <property type="entry name" value="Cytochrom_C"/>
    <property type="match status" value="1"/>
</dbReference>
<dbReference type="GO" id="GO:0009055">
    <property type="term" value="F:electron transfer activity"/>
    <property type="evidence" value="ECO:0007669"/>
    <property type="project" value="InterPro"/>
</dbReference>
<evidence type="ECO:0000256" key="6">
    <source>
        <dbReference type="PIRSR" id="PIRSR602324-1"/>
    </source>
</evidence>
<dbReference type="PRINTS" id="PR00606">
    <property type="entry name" value="CYTCHROMECID"/>
</dbReference>
<feature type="binding site" description="covalent" evidence="6">
    <location>
        <position position="48"/>
    </location>
    <ligand>
        <name>heme c</name>
        <dbReference type="ChEBI" id="CHEBI:61717"/>
    </ligand>
</feature>
<keyword evidence="1" id="KW-0813">Transport</keyword>
<feature type="binding site" description="covalent" evidence="6">
    <location>
        <position position="44"/>
    </location>
    <ligand>
        <name>heme c</name>
        <dbReference type="ChEBI" id="CHEBI:61717"/>
    </ligand>
</feature>
<evidence type="ECO:0000313" key="8">
    <source>
        <dbReference type="EMBL" id="OWS69994.1"/>
    </source>
</evidence>
<sequence>MLIYSLSKFVKIFFSFALLVFHFQYVQASSEDQKAFAVAKQNACLGCHAINKKIVGPSFESVAQKYQADSSAQAFLKNKIAKGGAGSWGVVPMPANAKLSDADLSLLTSWILRGAPNKN</sequence>
<evidence type="ECO:0000313" key="9">
    <source>
        <dbReference type="Proteomes" id="UP000197528"/>
    </source>
</evidence>
<dbReference type="EMBL" id="NGUP01000003">
    <property type="protein sequence ID" value="OWS69994.1"/>
    <property type="molecule type" value="Genomic_DNA"/>
</dbReference>
<keyword evidence="9" id="KW-1185">Reference proteome</keyword>
<keyword evidence="2 6" id="KW-0349">Heme</keyword>
<comment type="caution">
    <text evidence="8">The sequence shown here is derived from an EMBL/GenBank/DDBJ whole genome shotgun (WGS) entry which is preliminary data.</text>
</comment>
<evidence type="ECO:0000256" key="1">
    <source>
        <dbReference type="ARBA" id="ARBA00022448"/>
    </source>
</evidence>
<feature type="domain" description="Cytochrome c" evidence="7">
    <location>
        <begin position="27"/>
        <end position="115"/>
    </location>
</feature>
<dbReference type="InterPro" id="IPR009056">
    <property type="entry name" value="Cyt_c-like_dom"/>
</dbReference>
<keyword evidence="3 6" id="KW-0479">Metal-binding</keyword>
<protein>
    <submittedName>
        <fullName evidence="8">Cytochrome c, class I</fullName>
    </submittedName>
</protein>
<organism evidence="8 9">
    <name type="scientific">Polynucleobacter campilacus</name>
    <dbReference type="NCBI Taxonomy" id="1743163"/>
    <lineage>
        <taxon>Bacteria</taxon>
        <taxon>Pseudomonadati</taxon>
        <taxon>Pseudomonadota</taxon>
        <taxon>Betaproteobacteria</taxon>
        <taxon>Burkholderiales</taxon>
        <taxon>Burkholderiaceae</taxon>
        <taxon>Polynucleobacter</taxon>
    </lineage>
</organism>
<gene>
    <name evidence="8" type="ORF">CBI31_06610</name>
</gene>
<evidence type="ECO:0000256" key="4">
    <source>
        <dbReference type="ARBA" id="ARBA00022982"/>
    </source>
</evidence>
<evidence type="ECO:0000259" key="7">
    <source>
        <dbReference type="PROSITE" id="PS51007"/>
    </source>
</evidence>
<evidence type="ECO:0000256" key="2">
    <source>
        <dbReference type="ARBA" id="ARBA00022617"/>
    </source>
</evidence>
<evidence type="ECO:0000256" key="5">
    <source>
        <dbReference type="ARBA" id="ARBA00023004"/>
    </source>
</evidence>
<dbReference type="GO" id="GO:0005506">
    <property type="term" value="F:iron ion binding"/>
    <property type="evidence" value="ECO:0007669"/>
    <property type="project" value="InterPro"/>
</dbReference>
<feature type="binding site" description="covalent" evidence="6">
    <location>
        <position position="93"/>
    </location>
    <ligand>
        <name>heme c</name>
        <dbReference type="ChEBI" id="CHEBI:61717"/>
    </ligand>
</feature>
<evidence type="ECO:0000256" key="3">
    <source>
        <dbReference type="ARBA" id="ARBA00022723"/>
    </source>
</evidence>
<name>A0A254PUK7_9BURK</name>
<dbReference type="SUPFAM" id="SSF46626">
    <property type="entry name" value="Cytochrome c"/>
    <property type="match status" value="1"/>
</dbReference>